<evidence type="ECO:0000256" key="8">
    <source>
        <dbReference type="SAM" id="Phobius"/>
    </source>
</evidence>
<dbReference type="STRING" id="667676.SAMN05192539_101463"/>
<feature type="transmembrane region" description="Helical" evidence="8">
    <location>
        <begin position="295"/>
        <end position="314"/>
    </location>
</feature>
<keyword evidence="4" id="KW-0997">Cell inner membrane</keyword>
<name>A0A1H7AIJ7_9BURK</name>
<dbReference type="GO" id="GO:0005886">
    <property type="term" value="C:plasma membrane"/>
    <property type="evidence" value="ECO:0007669"/>
    <property type="project" value="UniProtKB-SubCell"/>
</dbReference>
<dbReference type="NCBIfam" id="TIGR00155">
    <property type="entry name" value="pqiA_fam"/>
    <property type="match status" value="1"/>
</dbReference>
<dbReference type="AlphaFoldDB" id="A0A1H7AIJ7"/>
<feature type="transmembrane region" description="Helical" evidence="8">
    <location>
        <begin position="388"/>
        <end position="409"/>
    </location>
</feature>
<keyword evidence="7 8" id="KW-0472">Membrane</keyword>
<evidence type="ECO:0000256" key="7">
    <source>
        <dbReference type="ARBA" id="ARBA00023136"/>
    </source>
</evidence>
<evidence type="ECO:0000256" key="6">
    <source>
        <dbReference type="ARBA" id="ARBA00022989"/>
    </source>
</evidence>
<organism evidence="9 10">
    <name type="scientific">Paraburkholderia diazotrophica</name>
    <dbReference type="NCBI Taxonomy" id="667676"/>
    <lineage>
        <taxon>Bacteria</taxon>
        <taxon>Pseudomonadati</taxon>
        <taxon>Pseudomonadota</taxon>
        <taxon>Betaproteobacteria</taxon>
        <taxon>Burkholderiales</taxon>
        <taxon>Burkholderiaceae</taxon>
        <taxon>Paraburkholderia</taxon>
    </lineage>
</organism>
<protein>
    <submittedName>
        <fullName evidence="9">Paraquat-inducible protein A</fullName>
    </submittedName>
</protein>
<feature type="transmembrane region" description="Helical" evidence="8">
    <location>
        <begin position="342"/>
        <end position="367"/>
    </location>
</feature>
<dbReference type="InterPro" id="IPR005219">
    <property type="entry name" value="PqiA-like_proteobact"/>
</dbReference>
<evidence type="ECO:0000256" key="4">
    <source>
        <dbReference type="ARBA" id="ARBA00022519"/>
    </source>
</evidence>
<proteinExistence type="inferred from homology"/>
<evidence type="ECO:0000313" key="10">
    <source>
        <dbReference type="Proteomes" id="UP000198866"/>
    </source>
</evidence>
<feature type="transmembrane region" description="Helical" evidence="8">
    <location>
        <begin position="161"/>
        <end position="178"/>
    </location>
</feature>
<feature type="transmembrane region" description="Helical" evidence="8">
    <location>
        <begin position="421"/>
        <end position="438"/>
    </location>
</feature>
<feature type="transmembrane region" description="Helical" evidence="8">
    <location>
        <begin position="104"/>
        <end position="132"/>
    </location>
</feature>
<feature type="transmembrane region" description="Helical" evidence="8">
    <location>
        <begin position="61"/>
        <end position="84"/>
    </location>
</feature>
<dbReference type="PANTHER" id="PTHR30462:SF3">
    <property type="entry name" value="INTERMEMBRANE TRANSPORT PROTEIN PQIA"/>
    <property type="match status" value="1"/>
</dbReference>
<dbReference type="Pfam" id="PF04403">
    <property type="entry name" value="PqiA"/>
    <property type="match status" value="2"/>
</dbReference>
<accession>A0A1H7AIJ7</accession>
<evidence type="ECO:0000256" key="2">
    <source>
        <dbReference type="ARBA" id="ARBA00007555"/>
    </source>
</evidence>
<keyword evidence="5 8" id="KW-0812">Transmembrane</keyword>
<dbReference type="RefSeq" id="WP_090867774.1">
    <property type="nucleotide sequence ID" value="NZ_FNYE01000014.1"/>
</dbReference>
<evidence type="ECO:0000256" key="5">
    <source>
        <dbReference type="ARBA" id="ARBA00022692"/>
    </source>
</evidence>
<dbReference type="OrthoDB" id="9800207at2"/>
<dbReference type="Proteomes" id="UP000198866">
    <property type="component" value="Unassembled WGS sequence"/>
</dbReference>
<dbReference type="PANTHER" id="PTHR30462">
    <property type="entry name" value="INTERMEMBRANE TRANSPORT PROTEIN PQIB-RELATED"/>
    <property type="match status" value="1"/>
</dbReference>
<dbReference type="InterPro" id="IPR007498">
    <property type="entry name" value="PqiA-like"/>
</dbReference>
<dbReference type="InterPro" id="IPR051800">
    <property type="entry name" value="PqiA-PqiB_transport"/>
</dbReference>
<keyword evidence="10" id="KW-1185">Reference proteome</keyword>
<feature type="transmembrane region" description="Helical" evidence="8">
    <location>
        <begin position="184"/>
        <end position="202"/>
    </location>
</feature>
<evidence type="ECO:0000256" key="3">
    <source>
        <dbReference type="ARBA" id="ARBA00022475"/>
    </source>
</evidence>
<reference evidence="10" key="1">
    <citation type="submission" date="2016-10" db="EMBL/GenBank/DDBJ databases">
        <authorList>
            <person name="Varghese N."/>
            <person name="Submissions S."/>
        </authorList>
    </citation>
    <scope>NUCLEOTIDE SEQUENCE [LARGE SCALE GENOMIC DNA]</scope>
    <source>
        <strain evidence="10">LMG 26031</strain>
    </source>
</reference>
<comment type="similarity">
    <text evidence="2">Belongs to the PqiA family.</text>
</comment>
<gene>
    <name evidence="9" type="ORF">SAMN05192539_101463</name>
</gene>
<evidence type="ECO:0000256" key="1">
    <source>
        <dbReference type="ARBA" id="ARBA00004429"/>
    </source>
</evidence>
<keyword evidence="6 8" id="KW-1133">Transmembrane helix</keyword>
<evidence type="ECO:0000313" key="9">
    <source>
        <dbReference type="EMBL" id="SEJ61730.1"/>
    </source>
</evidence>
<dbReference type="EMBL" id="FNYE01000014">
    <property type="protein sequence ID" value="SEJ61730.1"/>
    <property type="molecule type" value="Genomic_DNA"/>
</dbReference>
<sequence length="450" mass="48886">MSDATSSGYLGHAARTVPVIACHECDLLQRESDVPPEGVMRCCRCHATLYRRHANGLDRTLAYALAACALWIISNAFPIVGLAVNGDLVETTMFGAVRVLYEDGMWPLSALIFITTMLMPACQALGLVWLMLPLRLGRTPYRADAVFRTLRIAQEWGMTEVLILGLLVALVKLAHIASVVTGPALWSFGALMLMLAAAASAFDARDLWTRLEGTPDAGPGFDSNTPFPAATAAACGLCVCHDCGLLTRAAPTEDRDARDYANVHAPVRLHAHPGHCPRCGAHLHLRKPDSLARTWAYLIAAVILYIPANVLPVMDTSSLFGAQKDTIMSGVVYLWTSGSWPLAVLVFIASIAVPMLKILAISFLALLANFRSTWQPDQRARIYRIVELVGRWSMLDIYVIAVLTALVQFDALATVRAGPAAIAFGAVVVLTMFAAMSFDPRLIWDTRETQ</sequence>
<keyword evidence="3" id="KW-1003">Cell membrane</keyword>
<comment type="subcellular location">
    <subcellularLocation>
        <location evidence="1">Cell inner membrane</location>
        <topology evidence="1">Multi-pass membrane protein</topology>
    </subcellularLocation>
</comment>